<dbReference type="Gene3D" id="2.150.10.10">
    <property type="entry name" value="Serralysin-like metalloprotease, C-terminal"/>
    <property type="match status" value="1"/>
</dbReference>
<evidence type="ECO:0000313" key="5">
    <source>
        <dbReference type="Proteomes" id="UP000680348"/>
    </source>
</evidence>
<evidence type="ECO:0000256" key="1">
    <source>
        <dbReference type="ARBA" id="ARBA00004613"/>
    </source>
</evidence>
<dbReference type="InterPro" id="IPR018511">
    <property type="entry name" value="Hemolysin-typ_Ca-bd_CS"/>
</dbReference>
<dbReference type="PROSITE" id="PS00330">
    <property type="entry name" value="HEMOLYSIN_CALCIUM"/>
    <property type="match status" value="2"/>
</dbReference>
<sequence length="106" mass="10521">MVDGFGGDDTLNGQGGNDVLRGGTGNDTLNGGAGNDTLNGGSGKDKMSGGTGNDIYYVDSTGDQTIEAAGAGTDTVRAYISWTLASNLERLELQGSGNLNGTGNAS</sequence>
<dbReference type="PANTHER" id="PTHR38340:SF1">
    <property type="entry name" value="S-LAYER PROTEIN"/>
    <property type="match status" value="1"/>
</dbReference>
<dbReference type="InterPro" id="IPR001343">
    <property type="entry name" value="Hemolysn_Ca-bd"/>
</dbReference>
<organism evidence="4 5">
    <name type="scientific">Pseudaminobacter soli</name>
    <name type="common">ex Zhang et al. 2022</name>
    <dbReference type="NCBI Taxonomy" id="2831468"/>
    <lineage>
        <taxon>Bacteria</taxon>
        <taxon>Pseudomonadati</taxon>
        <taxon>Pseudomonadota</taxon>
        <taxon>Alphaproteobacteria</taxon>
        <taxon>Hyphomicrobiales</taxon>
        <taxon>Phyllobacteriaceae</taxon>
        <taxon>Pseudaminobacter</taxon>
    </lineage>
</organism>
<keyword evidence="2" id="KW-0964">Secreted</keyword>
<dbReference type="GO" id="GO:0005576">
    <property type="term" value="C:extracellular region"/>
    <property type="evidence" value="ECO:0007669"/>
    <property type="project" value="UniProtKB-SubCell"/>
</dbReference>
<keyword evidence="5" id="KW-1185">Reference proteome</keyword>
<name>A0A942I7S2_9HYPH</name>
<dbReference type="AlphaFoldDB" id="A0A942I7S2"/>
<accession>A0A942I7S2</accession>
<dbReference type="PANTHER" id="PTHR38340">
    <property type="entry name" value="S-LAYER PROTEIN"/>
    <property type="match status" value="1"/>
</dbReference>
<dbReference type="EMBL" id="JAGWCR010000004">
    <property type="protein sequence ID" value="MBS3648665.1"/>
    <property type="molecule type" value="Genomic_DNA"/>
</dbReference>
<feature type="region of interest" description="Disordered" evidence="3">
    <location>
        <begin position="1"/>
        <end position="56"/>
    </location>
</feature>
<evidence type="ECO:0000313" key="4">
    <source>
        <dbReference type="EMBL" id="MBS3648665.1"/>
    </source>
</evidence>
<proteinExistence type="predicted"/>
<dbReference type="GO" id="GO:0005509">
    <property type="term" value="F:calcium ion binding"/>
    <property type="evidence" value="ECO:0007669"/>
    <property type="project" value="InterPro"/>
</dbReference>
<comment type="subcellular location">
    <subcellularLocation>
        <location evidence="1">Secreted</location>
    </subcellularLocation>
</comment>
<dbReference type="Proteomes" id="UP000680348">
    <property type="component" value="Unassembled WGS sequence"/>
</dbReference>
<dbReference type="SUPFAM" id="SSF51120">
    <property type="entry name" value="beta-Roll"/>
    <property type="match status" value="1"/>
</dbReference>
<evidence type="ECO:0000256" key="2">
    <source>
        <dbReference type="ARBA" id="ARBA00022525"/>
    </source>
</evidence>
<protein>
    <recommendedName>
        <fullName evidence="6">Calcium-binding protein</fullName>
    </recommendedName>
</protein>
<comment type="caution">
    <text evidence="4">The sequence shown here is derived from an EMBL/GenBank/DDBJ whole genome shotgun (WGS) entry which is preliminary data.</text>
</comment>
<dbReference type="PRINTS" id="PR00313">
    <property type="entry name" value="CABNDNGRPT"/>
</dbReference>
<dbReference type="InterPro" id="IPR050557">
    <property type="entry name" value="RTX_toxin/Mannuronan_C5-epim"/>
</dbReference>
<gene>
    <name evidence="4" type="ORF">KEU06_08480</name>
</gene>
<dbReference type="Pfam" id="PF00353">
    <property type="entry name" value="HemolysinCabind"/>
    <property type="match status" value="1"/>
</dbReference>
<evidence type="ECO:0008006" key="6">
    <source>
        <dbReference type="Google" id="ProtNLM"/>
    </source>
</evidence>
<evidence type="ECO:0000256" key="3">
    <source>
        <dbReference type="SAM" id="MobiDB-lite"/>
    </source>
</evidence>
<reference evidence="4" key="1">
    <citation type="submission" date="2021-04" db="EMBL/GenBank/DDBJ databases">
        <title>Pseudaminobacter soli sp. nov., isolated from paddy soil contaminated by heavy metals.</title>
        <authorList>
            <person name="Zhang K."/>
        </authorList>
    </citation>
    <scope>NUCLEOTIDE SEQUENCE</scope>
    <source>
        <strain evidence="4">19-2017</strain>
    </source>
</reference>
<dbReference type="InterPro" id="IPR011049">
    <property type="entry name" value="Serralysin-like_metalloprot_C"/>
</dbReference>